<dbReference type="Pfam" id="PF03476">
    <property type="entry name" value="MOSC_N"/>
    <property type="match status" value="1"/>
</dbReference>
<reference evidence="2 3" key="1">
    <citation type="submission" date="2014-06" db="EMBL/GenBank/DDBJ databases">
        <title>Draft genome sequence of Paenibacillus sp. MSt1.</title>
        <authorList>
            <person name="Aw Y.K."/>
            <person name="Ong K.S."/>
            <person name="Gan H.M."/>
            <person name="Lee S.M."/>
        </authorList>
    </citation>
    <scope>NUCLEOTIDE SEQUENCE [LARGE SCALE GENOMIC DNA]</scope>
    <source>
        <strain evidence="2 3">MSt1</strain>
    </source>
</reference>
<dbReference type="RefSeq" id="WP_036689060.1">
    <property type="nucleotide sequence ID" value="NZ_JNVM01000023.1"/>
</dbReference>
<dbReference type="OrthoDB" id="581532at2"/>
<dbReference type="AlphaFoldDB" id="A0A081NY62"/>
<dbReference type="InterPro" id="IPR005302">
    <property type="entry name" value="MoCF_Sase_C"/>
</dbReference>
<dbReference type="EMBL" id="JNVM01000023">
    <property type="protein sequence ID" value="KEQ23385.1"/>
    <property type="molecule type" value="Genomic_DNA"/>
</dbReference>
<evidence type="ECO:0000313" key="2">
    <source>
        <dbReference type="EMBL" id="KEQ23385.1"/>
    </source>
</evidence>
<dbReference type="GO" id="GO:0003824">
    <property type="term" value="F:catalytic activity"/>
    <property type="evidence" value="ECO:0007669"/>
    <property type="project" value="InterPro"/>
</dbReference>
<dbReference type="Gene3D" id="2.40.33.20">
    <property type="entry name" value="PK beta-barrel domain-like"/>
    <property type="match status" value="1"/>
</dbReference>
<comment type="caution">
    <text evidence="2">The sequence shown here is derived from an EMBL/GenBank/DDBJ whole genome shotgun (WGS) entry which is preliminary data.</text>
</comment>
<dbReference type="InterPro" id="IPR011037">
    <property type="entry name" value="Pyrv_Knase-like_insert_dom_sf"/>
</dbReference>
<evidence type="ECO:0000313" key="3">
    <source>
        <dbReference type="Proteomes" id="UP000028123"/>
    </source>
</evidence>
<keyword evidence="3" id="KW-1185">Reference proteome</keyword>
<name>A0A081NY62_9BACL</name>
<proteinExistence type="predicted"/>
<dbReference type="InterPro" id="IPR005303">
    <property type="entry name" value="MOCOS_middle"/>
</dbReference>
<dbReference type="GO" id="GO:0030170">
    <property type="term" value="F:pyridoxal phosphate binding"/>
    <property type="evidence" value="ECO:0007669"/>
    <property type="project" value="InterPro"/>
</dbReference>
<accession>A0A081NY62</accession>
<gene>
    <name evidence="2" type="ORF">ET33_17315</name>
</gene>
<dbReference type="Proteomes" id="UP000028123">
    <property type="component" value="Unassembled WGS sequence"/>
</dbReference>
<dbReference type="GO" id="GO:0030151">
    <property type="term" value="F:molybdenum ion binding"/>
    <property type="evidence" value="ECO:0007669"/>
    <property type="project" value="InterPro"/>
</dbReference>
<dbReference type="Pfam" id="PF03473">
    <property type="entry name" value="MOSC"/>
    <property type="match status" value="1"/>
</dbReference>
<dbReference type="SUPFAM" id="SSF50800">
    <property type="entry name" value="PK beta-barrel domain-like"/>
    <property type="match status" value="1"/>
</dbReference>
<evidence type="ECO:0000259" key="1">
    <source>
        <dbReference type="PROSITE" id="PS51340"/>
    </source>
</evidence>
<organism evidence="2 3">
    <name type="scientific">Paenibacillus tyrfis</name>
    <dbReference type="NCBI Taxonomy" id="1501230"/>
    <lineage>
        <taxon>Bacteria</taxon>
        <taxon>Bacillati</taxon>
        <taxon>Bacillota</taxon>
        <taxon>Bacilli</taxon>
        <taxon>Bacillales</taxon>
        <taxon>Paenibacillaceae</taxon>
        <taxon>Paenibacillus</taxon>
    </lineage>
</organism>
<dbReference type="eggNOG" id="COG3217">
    <property type="taxonomic scope" value="Bacteria"/>
</dbReference>
<protein>
    <recommendedName>
        <fullName evidence="1">MOSC domain-containing protein</fullName>
    </recommendedName>
</protein>
<dbReference type="PROSITE" id="PS51340">
    <property type="entry name" value="MOSC"/>
    <property type="match status" value="1"/>
</dbReference>
<sequence length="247" mass="28283">MKSIGVIQAIYRYPVKSFQGERLSAVDIERYGLYGDRGYAFIDHTRSTDASRSNKKLNAKFVPKLLAYSSKYVADRSDNEFPPIQVTAPDGRIFQWDEELFEEIRAVVSPREISPRKYSPEHDDLLGVDEASILIATDVSLAELEKIIGVETDMRRFRPNFVIRYDEPQPFEEFDWIGKTVRIGDTKLEIYKKCHRCSMVNVDPDHNTVNPTFLKHIAKHLDACFGVYARVIRTGTVTAGDPVYLLD</sequence>
<feature type="domain" description="MOSC" evidence="1">
    <location>
        <begin position="105"/>
        <end position="246"/>
    </location>
</feature>